<dbReference type="Proteomes" id="UP000694871">
    <property type="component" value="Unplaced"/>
</dbReference>
<evidence type="ECO:0000313" key="5">
    <source>
        <dbReference type="RefSeq" id="XP_015261823.1"/>
    </source>
</evidence>
<evidence type="ECO:0000313" key="6">
    <source>
        <dbReference type="RefSeq" id="XP_015277168.1"/>
    </source>
</evidence>
<dbReference type="RefSeq" id="XP_015277169.1">
    <property type="nucleotide sequence ID" value="XM_015421683.1"/>
</dbReference>
<evidence type="ECO:0000313" key="11">
    <source>
        <dbReference type="RefSeq" id="XP_015284681.1"/>
    </source>
</evidence>
<feature type="region of interest" description="Disordered" evidence="2">
    <location>
        <begin position="239"/>
        <end position="266"/>
    </location>
</feature>
<gene>
    <name evidence="6 7" type="primary">LOC107119216</name>
    <name evidence="4 5" type="synonym">LOC107106225</name>
    <name evidence="8 9" type="synonym">LOC107125590</name>
    <name evidence="10 11" type="synonym">LOC107125741</name>
</gene>
<evidence type="ECO:0000313" key="9">
    <source>
        <dbReference type="RefSeq" id="XP_015284514.1"/>
    </source>
</evidence>
<name>A0ABM1KTY1_GEKJA</name>
<feature type="compositionally biased region" description="Basic and acidic residues" evidence="2">
    <location>
        <begin position="257"/>
        <end position="266"/>
    </location>
</feature>
<evidence type="ECO:0000256" key="1">
    <source>
        <dbReference type="SAM" id="Coils"/>
    </source>
</evidence>
<dbReference type="GeneID" id="107125741"/>
<feature type="compositionally biased region" description="Acidic residues" evidence="2">
    <location>
        <begin position="239"/>
        <end position="252"/>
    </location>
</feature>
<sequence>MATVKSLSEQIAQFQALMLASQEKISKEIGEVKQELKNIKEEIRGVKELAIEAKGMAKDNKEQIIQLKKQTAELSDRSRRANMIIHGISEDVGQKKLEQCLVEWISEQGIELKEDQIERAHRLQTKRRGGEPRPVIVKFAGEKKQHQIYSTLKKIKGLNYKGKKTYVQQDFCQDTLNQKRLMKPYAQRLYDNKIQFSWAYPASIIIFQEGKRLSARNPQEAVKLLEKMGLETRNLEEQIEMEETAITDDEEAGPSTHQEKRQRTSS</sequence>
<proteinExistence type="predicted"/>
<feature type="coiled-coil region" evidence="1">
    <location>
        <begin position="22"/>
        <end position="77"/>
    </location>
</feature>
<dbReference type="RefSeq" id="XP_015284681.1">
    <property type="nucleotide sequence ID" value="XM_015429195.1"/>
</dbReference>
<dbReference type="RefSeq" id="XP_015284507.1">
    <property type="nucleotide sequence ID" value="XM_015429021.1"/>
</dbReference>
<reference evidence="4 5" key="1">
    <citation type="submission" date="2025-05" db="UniProtKB">
        <authorList>
            <consortium name="RefSeq"/>
        </authorList>
    </citation>
    <scope>IDENTIFICATION</scope>
</reference>
<dbReference type="GeneID" id="107125590"/>
<dbReference type="GeneID" id="107106225"/>
<protein>
    <submittedName>
        <fullName evidence="4 5">Uncharacterized protein PF11_0207-like</fullName>
    </submittedName>
</protein>
<evidence type="ECO:0000256" key="2">
    <source>
        <dbReference type="SAM" id="MobiDB-lite"/>
    </source>
</evidence>
<dbReference type="RefSeq" id="XP_015261822.1">
    <property type="nucleotide sequence ID" value="XM_015406336.1"/>
</dbReference>
<evidence type="ECO:0000313" key="7">
    <source>
        <dbReference type="RefSeq" id="XP_015277169.1"/>
    </source>
</evidence>
<keyword evidence="1" id="KW-0175">Coiled coil</keyword>
<keyword evidence="3" id="KW-1185">Reference proteome</keyword>
<dbReference type="RefSeq" id="XP_015284680.1">
    <property type="nucleotide sequence ID" value="XM_015429194.1"/>
</dbReference>
<dbReference type="GeneID" id="107119216"/>
<dbReference type="PANTHER" id="PTHR11505">
    <property type="entry name" value="L1 TRANSPOSABLE ELEMENT-RELATED"/>
    <property type="match status" value="1"/>
</dbReference>
<evidence type="ECO:0000313" key="3">
    <source>
        <dbReference type="Proteomes" id="UP000694871"/>
    </source>
</evidence>
<evidence type="ECO:0000313" key="8">
    <source>
        <dbReference type="RefSeq" id="XP_015284507.1"/>
    </source>
</evidence>
<dbReference type="RefSeq" id="XP_015261823.1">
    <property type="nucleotide sequence ID" value="XM_015406337.1"/>
</dbReference>
<dbReference type="Gene3D" id="3.30.70.1820">
    <property type="entry name" value="L1 transposable element, RRM domain"/>
    <property type="match status" value="1"/>
</dbReference>
<dbReference type="RefSeq" id="XP_015277168.1">
    <property type="nucleotide sequence ID" value="XM_015421682.1"/>
</dbReference>
<evidence type="ECO:0000313" key="10">
    <source>
        <dbReference type="RefSeq" id="XP_015284680.1"/>
    </source>
</evidence>
<evidence type="ECO:0000313" key="4">
    <source>
        <dbReference type="RefSeq" id="XP_015261822.1"/>
    </source>
</evidence>
<organism evidence="3 6">
    <name type="scientific">Gekko japonicus</name>
    <name type="common">Schlegel's Japanese gecko</name>
    <dbReference type="NCBI Taxonomy" id="146911"/>
    <lineage>
        <taxon>Eukaryota</taxon>
        <taxon>Metazoa</taxon>
        <taxon>Chordata</taxon>
        <taxon>Craniata</taxon>
        <taxon>Vertebrata</taxon>
        <taxon>Euteleostomi</taxon>
        <taxon>Lepidosauria</taxon>
        <taxon>Squamata</taxon>
        <taxon>Bifurcata</taxon>
        <taxon>Gekkota</taxon>
        <taxon>Gekkonidae</taxon>
        <taxon>Gekkoninae</taxon>
        <taxon>Gekko</taxon>
    </lineage>
</organism>
<dbReference type="InterPro" id="IPR004244">
    <property type="entry name" value="Transposase_22"/>
</dbReference>
<dbReference type="RefSeq" id="XP_015284514.1">
    <property type="nucleotide sequence ID" value="XM_015429028.1"/>
</dbReference>
<accession>A0ABM1KTY1</accession>